<feature type="compositionally biased region" description="Basic and acidic residues" evidence="1">
    <location>
        <begin position="542"/>
        <end position="555"/>
    </location>
</feature>
<feature type="compositionally biased region" description="Acidic residues" evidence="1">
    <location>
        <begin position="498"/>
        <end position="509"/>
    </location>
</feature>
<feature type="compositionally biased region" description="Basic and acidic residues" evidence="1">
    <location>
        <begin position="428"/>
        <end position="437"/>
    </location>
</feature>
<dbReference type="Proteomes" id="UP001153620">
    <property type="component" value="Chromosome 1"/>
</dbReference>
<feature type="region of interest" description="Disordered" evidence="1">
    <location>
        <begin position="735"/>
        <end position="756"/>
    </location>
</feature>
<dbReference type="Gene3D" id="2.30.29.30">
    <property type="entry name" value="Pleckstrin-homology domain (PH domain)/Phosphotyrosine-binding domain (PTB)"/>
    <property type="match status" value="1"/>
</dbReference>
<reference evidence="3" key="2">
    <citation type="submission" date="2022-10" db="EMBL/GenBank/DDBJ databases">
        <authorList>
            <consortium name="ENA_rothamsted_submissions"/>
            <consortium name="culmorum"/>
            <person name="King R."/>
        </authorList>
    </citation>
    <scope>NUCLEOTIDE SEQUENCE</scope>
</reference>
<feature type="compositionally biased region" description="Polar residues" evidence="1">
    <location>
        <begin position="458"/>
        <end position="470"/>
    </location>
</feature>
<dbReference type="Pfam" id="PF00640">
    <property type="entry name" value="PID"/>
    <property type="match status" value="1"/>
</dbReference>
<name>A0A9N9RMI6_9DIPT</name>
<gene>
    <name evidence="3" type="ORF">CHIRRI_LOCUS2627</name>
</gene>
<organism evidence="3 4">
    <name type="scientific">Chironomus riparius</name>
    <dbReference type="NCBI Taxonomy" id="315576"/>
    <lineage>
        <taxon>Eukaryota</taxon>
        <taxon>Metazoa</taxon>
        <taxon>Ecdysozoa</taxon>
        <taxon>Arthropoda</taxon>
        <taxon>Hexapoda</taxon>
        <taxon>Insecta</taxon>
        <taxon>Pterygota</taxon>
        <taxon>Neoptera</taxon>
        <taxon>Endopterygota</taxon>
        <taxon>Diptera</taxon>
        <taxon>Nematocera</taxon>
        <taxon>Chironomoidea</taxon>
        <taxon>Chironomidae</taxon>
        <taxon>Chironominae</taxon>
        <taxon>Chironomus</taxon>
    </lineage>
</organism>
<dbReference type="EMBL" id="OU895877">
    <property type="protein sequence ID" value="CAG9799665.1"/>
    <property type="molecule type" value="Genomic_DNA"/>
</dbReference>
<feature type="compositionally biased region" description="Basic and acidic residues" evidence="1">
    <location>
        <begin position="406"/>
        <end position="419"/>
    </location>
</feature>
<feature type="compositionally biased region" description="Basic and acidic residues" evidence="1">
    <location>
        <begin position="687"/>
        <end position="705"/>
    </location>
</feature>
<feature type="compositionally biased region" description="Basic and acidic residues" evidence="1">
    <location>
        <begin position="208"/>
        <end position="218"/>
    </location>
</feature>
<dbReference type="SMART" id="SM00462">
    <property type="entry name" value="PTB"/>
    <property type="match status" value="1"/>
</dbReference>
<dbReference type="InterPro" id="IPR011993">
    <property type="entry name" value="PH-like_dom_sf"/>
</dbReference>
<dbReference type="AlphaFoldDB" id="A0A9N9RMI6"/>
<proteinExistence type="predicted"/>
<evidence type="ECO:0000259" key="2">
    <source>
        <dbReference type="PROSITE" id="PS01179"/>
    </source>
</evidence>
<feature type="compositionally biased region" description="Polar residues" evidence="1">
    <location>
        <begin position="335"/>
        <end position="356"/>
    </location>
</feature>
<feature type="compositionally biased region" description="Acidic residues" evidence="1">
    <location>
        <begin position="273"/>
        <end position="285"/>
    </location>
</feature>
<feature type="compositionally biased region" description="Basic and acidic residues" evidence="1">
    <location>
        <begin position="666"/>
        <end position="680"/>
    </location>
</feature>
<feature type="region of interest" description="Disordered" evidence="1">
    <location>
        <begin position="793"/>
        <end position="816"/>
    </location>
</feature>
<feature type="compositionally biased region" description="Basic and acidic residues" evidence="1">
    <location>
        <begin position="510"/>
        <end position="535"/>
    </location>
</feature>
<feature type="compositionally biased region" description="Low complexity" evidence="1">
    <location>
        <begin position="386"/>
        <end position="405"/>
    </location>
</feature>
<feature type="region of interest" description="Disordered" evidence="1">
    <location>
        <begin position="458"/>
        <end position="568"/>
    </location>
</feature>
<reference evidence="3" key="1">
    <citation type="submission" date="2022-01" db="EMBL/GenBank/DDBJ databases">
        <authorList>
            <person name="King R."/>
        </authorList>
    </citation>
    <scope>NUCLEOTIDE SEQUENCE</scope>
</reference>
<evidence type="ECO:0000313" key="3">
    <source>
        <dbReference type="EMBL" id="CAG9799665.1"/>
    </source>
</evidence>
<dbReference type="PROSITE" id="PS01179">
    <property type="entry name" value="PID"/>
    <property type="match status" value="1"/>
</dbReference>
<dbReference type="InterPro" id="IPR006020">
    <property type="entry name" value="PTB/PI_dom"/>
</dbReference>
<feature type="compositionally biased region" description="Low complexity" evidence="1">
    <location>
        <begin position="234"/>
        <end position="272"/>
    </location>
</feature>
<keyword evidence="4" id="KW-1185">Reference proteome</keyword>
<feature type="compositionally biased region" description="Polar residues" evidence="1">
    <location>
        <begin position="193"/>
        <end position="202"/>
    </location>
</feature>
<evidence type="ECO:0000313" key="4">
    <source>
        <dbReference type="Proteomes" id="UP001153620"/>
    </source>
</evidence>
<dbReference type="SUPFAM" id="SSF50729">
    <property type="entry name" value="PH domain-like"/>
    <property type="match status" value="1"/>
</dbReference>
<feature type="region of interest" description="Disordered" evidence="1">
    <location>
        <begin position="187"/>
        <end position="285"/>
    </location>
</feature>
<evidence type="ECO:0000256" key="1">
    <source>
        <dbReference type="SAM" id="MobiDB-lite"/>
    </source>
</evidence>
<dbReference type="PANTHER" id="PTHR11232:SF17">
    <property type="entry name" value="CAPON-LIKE PROTEIN"/>
    <property type="match status" value="1"/>
</dbReference>
<feature type="domain" description="PID" evidence="2">
    <location>
        <begin position="28"/>
        <end position="82"/>
    </location>
</feature>
<dbReference type="PANTHER" id="PTHR11232">
    <property type="entry name" value="PHOSPHOTYROSINE INTERACTION DOMAIN-CONTAINING FAMILY MEMBER"/>
    <property type="match status" value="1"/>
</dbReference>
<feature type="region of interest" description="Disordered" evidence="1">
    <location>
        <begin position="381"/>
        <end position="441"/>
    </location>
</feature>
<dbReference type="InterPro" id="IPR051133">
    <property type="entry name" value="Adapter_Engulfment-Domain"/>
</dbReference>
<accession>A0A9N9RMI6</accession>
<dbReference type="GO" id="GO:0050998">
    <property type="term" value="F:nitric-oxide synthase binding"/>
    <property type="evidence" value="ECO:0007669"/>
    <property type="project" value="TreeGrafter"/>
</dbReference>
<feature type="region of interest" description="Disordered" evidence="1">
    <location>
        <begin position="605"/>
        <end position="706"/>
    </location>
</feature>
<feature type="region of interest" description="Disordered" evidence="1">
    <location>
        <begin position="290"/>
        <end position="309"/>
    </location>
</feature>
<sequence>MPSQPYNLVKDEQDLRVPLHSDEAFFTGISFQAKLIGFQEVPRPNNRTEIVQAMRRIRYEYKQQNVKKKKVSIEISVDGVRICLKKRKRKMRVRKSQNWSGDLGEIEIMHHPIYRIFYVSHDSSDLKIFSYIARDGSSDRFKCMVFKSNKKTQVKKVLIVMSKSPNHHRTDRKNNFDKMMQHNIMFDREAGYNTGSNYSSMQRKNRMRRMEELSHSLDDGLNNLPDDYNGRYGNSNSNNNNNNNNNSNKSSAGNSRQRQSGSRQQQQQQESQFNDDMDDPDEFFDDEYADDYYYNNKPSGDNRPRSYNEKYTSYTYDDYDSNQNFSRNRYSLNEASMSQKNDQRYQSSPMSQQKYSSLRKPQASAAMSGKHILFNDEDDIHYMNDNTKSNPKKSSSNLSTSSNSGNKKDTLKKEKESTAKKKQQSQVDEMKMAKEKSSSLQVMKAKLKIHNLSNDDSVLSMRNVSSPKSNTFHRHHSVEAKLPSHHSDRNNLSPTIMEEIEFETQDVETETERESEYDTRNANEYDLKNEKESEKTKKKVGKEKVPKEKDKDKKGNSVPSTPTTKKSLKAHLTNNRLFKVPDIDLNNLKLSCFFNSSKNIAALKNKKEENTSKSAEQLNAPPTDISYEPKPSTSKTPPSSPKIKKPPPSMLDDIDEQQIVNQKHPLRCERVDKLSEEKIIRNNSQGKNDRDREMRNKTVHARDEDSFSDIEVESQAMKVVRTVGQAFEVCHKISNNKKQDNNDDNSEIISDLDQSDIQNLSDFDEPKKLLESTPIFQDTPQKLQTSNQLEGLSLPLNNFTAPPTPSSPKTKSSDENAREIHMLREQLQQQTSQTKQALAQLILVREQLLTETNARIEAQARTQQLLQQNRELLEHIASLSGLNESDRTTLTPAAMNMTPQSQLPLYLQTLSLLGSPSPTNLMPSPIQSQKSNEDDMKNNNSPMMQNCGNQNAFNFDTMNILQNTMQAYNQLQKLVIPQQQQTQQQELYQLNYELLNRLRNLNVGYTPMQTAVSTSSFTPSPTTGLPSNFSQDTNFMLANMANQNFMNDNSLNTSNNTSCSNNNNNNSIINMAPNSPIGTLNRSSSTYSTMSPIGDSFDRSLDNINNNNVSSSNESPFIKPLSQVSTFSTMDNEGKVKVLVPVEQKRDTRFRIGDDFFSIRPNDDGTLQRPQQNQPQVLTPILSRGDRRHFSGNTVTLKVTDESGNVTNQKKLPAQPSFITRSTSEKVPNRSQILGDVQRTWARHTTK</sequence>
<protein>
    <recommendedName>
        <fullName evidence="2">PID domain-containing protein</fullName>
    </recommendedName>
</protein>
<feature type="region of interest" description="Disordered" evidence="1">
    <location>
        <begin position="335"/>
        <end position="366"/>
    </location>
</feature>